<dbReference type="GeneID" id="20091322"/>
<organism evidence="1">
    <name type="scientific">Aphanomyces invadans</name>
    <dbReference type="NCBI Taxonomy" id="157072"/>
    <lineage>
        <taxon>Eukaryota</taxon>
        <taxon>Sar</taxon>
        <taxon>Stramenopiles</taxon>
        <taxon>Oomycota</taxon>
        <taxon>Saprolegniomycetes</taxon>
        <taxon>Saprolegniales</taxon>
        <taxon>Verrucalvaceae</taxon>
        <taxon>Aphanomyces</taxon>
    </lineage>
</organism>
<protein>
    <submittedName>
        <fullName evidence="1">Uncharacterized protein</fullName>
    </submittedName>
</protein>
<reference evidence="1" key="1">
    <citation type="submission" date="2013-12" db="EMBL/GenBank/DDBJ databases">
        <title>The Genome Sequence of Aphanomyces invadans NJM9701.</title>
        <authorList>
            <consortium name="The Broad Institute Genomics Platform"/>
            <person name="Russ C."/>
            <person name="Tyler B."/>
            <person name="van West P."/>
            <person name="Dieguez-Uribeondo J."/>
            <person name="Young S.K."/>
            <person name="Zeng Q."/>
            <person name="Gargeya S."/>
            <person name="Fitzgerald M."/>
            <person name="Abouelleil A."/>
            <person name="Alvarado L."/>
            <person name="Chapman S.B."/>
            <person name="Gainer-Dewar J."/>
            <person name="Goldberg J."/>
            <person name="Griggs A."/>
            <person name="Gujja S."/>
            <person name="Hansen M."/>
            <person name="Howarth C."/>
            <person name="Imamovic A."/>
            <person name="Ireland A."/>
            <person name="Larimer J."/>
            <person name="McCowan C."/>
            <person name="Murphy C."/>
            <person name="Pearson M."/>
            <person name="Poon T.W."/>
            <person name="Priest M."/>
            <person name="Roberts A."/>
            <person name="Saif S."/>
            <person name="Shea T."/>
            <person name="Sykes S."/>
            <person name="Wortman J."/>
            <person name="Nusbaum C."/>
            <person name="Birren B."/>
        </authorList>
    </citation>
    <scope>NUCLEOTIDE SEQUENCE [LARGE SCALE GENOMIC DNA]</scope>
    <source>
        <strain evidence="1">NJM9701</strain>
    </source>
</reference>
<dbReference type="VEuPathDB" id="FungiDB:H310_14272"/>
<name>A0A024TCH3_9STRA</name>
<dbReference type="EMBL" id="KI914016">
    <property type="protein sequence ID" value="ETV91032.1"/>
    <property type="molecule type" value="Genomic_DNA"/>
</dbReference>
<dbReference type="RefSeq" id="XP_008880312.1">
    <property type="nucleotide sequence ID" value="XM_008882090.1"/>
</dbReference>
<dbReference type="OrthoDB" id="10612898at2759"/>
<sequence>MKWNTKQESLRQVLDDTRSFFMRAVTHQVHSMPRTQNNNLATVCVVLEAAYKAALLSGALKNPKSLNNDDRGLNVEVRPGKYNCKRKGH</sequence>
<proteinExistence type="predicted"/>
<dbReference type="AlphaFoldDB" id="A0A024TCH3"/>
<accession>A0A024TCH3</accession>
<evidence type="ECO:0000313" key="1">
    <source>
        <dbReference type="EMBL" id="ETV91032.1"/>
    </source>
</evidence>
<gene>
    <name evidence="1" type="ORF">H310_14272</name>
</gene>